<organism evidence="3 4">
    <name type="scientific">Candidatus Enterococcus mangumiae</name>
    <dbReference type="NCBI Taxonomy" id="2230878"/>
    <lineage>
        <taxon>Bacteria</taxon>
        <taxon>Bacillati</taxon>
        <taxon>Bacillota</taxon>
        <taxon>Bacilli</taxon>
        <taxon>Lactobacillales</taxon>
        <taxon>Enterococcaceae</taxon>
        <taxon>Enterococcus</taxon>
    </lineage>
</organism>
<comment type="similarity">
    <text evidence="1">Belongs to the metallophosphoesterase superfamily. YfcE family.</text>
</comment>
<evidence type="ECO:0000313" key="4">
    <source>
        <dbReference type="Proteomes" id="UP000664360"/>
    </source>
</evidence>
<dbReference type="RefSeq" id="WP_206857023.1">
    <property type="nucleotide sequence ID" value="NZ_CP147250.1"/>
</dbReference>
<evidence type="ECO:0000256" key="1">
    <source>
        <dbReference type="ARBA" id="ARBA00008950"/>
    </source>
</evidence>
<accession>A0ABZ2SX52</accession>
<dbReference type="Pfam" id="PF12850">
    <property type="entry name" value="Metallophos_2"/>
    <property type="match status" value="1"/>
</dbReference>
<reference evidence="3 4" key="1">
    <citation type="submission" date="2021-03" db="EMBL/GenBank/DDBJ databases">
        <authorList>
            <person name="Gilmore M.S."/>
            <person name="Schwartzman J."/>
            <person name="Van Tyne D."/>
            <person name="Martin M."/>
            <person name="Earl A.M."/>
            <person name="Manson A.L."/>
            <person name="Straub T."/>
            <person name="Salamzade R."/>
            <person name="Saavedra J."/>
            <person name="Lebreton F."/>
            <person name="Prichula J."/>
            <person name="Schaufler K."/>
            <person name="Gaca A."/>
            <person name="Sgardioli B."/>
            <person name="Wagenaar J."/>
            <person name="Strong T."/>
        </authorList>
    </citation>
    <scope>NUCLEOTIDE SEQUENCE [LARGE SCALE GENOMIC DNA]</scope>
    <source>
        <strain evidence="3 4">DIV1094</strain>
    </source>
</reference>
<dbReference type="Gene3D" id="3.60.21.10">
    <property type="match status" value="1"/>
</dbReference>
<dbReference type="InterPro" id="IPR024654">
    <property type="entry name" value="Calcineurin-like_PHP_lpxH"/>
</dbReference>
<evidence type="ECO:0000313" key="3">
    <source>
        <dbReference type="EMBL" id="WYJ80308.1"/>
    </source>
</evidence>
<evidence type="ECO:0000259" key="2">
    <source>
        <dbReference type="Pfam" id="PF12850"/>
    </source>
</evidence>
<dbReference type="SUPFAM" id="SSF56300">
    <property type="entry name" value="Metallo-dependent phosphatases"/>
    <property type="match status" value="1"/>
</dbReference>
<keyword evidence="4" id="KW-1185">Reference proteome</keyword>
<dbReference type="EMBL" id="CP147250">
    <property type="protein sequence ID" value="WYJ80308.1"/>
    <property type="molecule type" value="Genomic_DNA"/>
</dbReference>
<protein>
    <submittedName>
        <fullName evidence="3">Calcineurin-like phosphoesterase</fullName>
    </submittedName>
</protein>
<sequence>MNYFISDIHFFHERLLRNSDFSPRPFKNVARMNYQLITSWNAVVKESDHVYHLGDLAMHPKYEKGSEEILSLVKQLNGTIHFIKGNHDSRAFFKYLEQHDPWKSEGKQKFYFYDVGVIIKFNHQQYYLTHYPLLIGNNDKIRNLHGHIHHYSVPIGNDVNVGVDAPERELLEKKLPFGTPLSENNIEEIYQKKQAELERLKKR</sequence>
<gene>
    <name evidence="3" type="ORF">DOK79_001865</name>
</gene>
<feature type="domain" description="Calcineurin-like phosphoesterase" evidence="2">
    <location>
        <begin position="5"/>
        <end position="151"/>
    </location>
</feature>
<name>A0ABZ2SX52_9ENTE</name>
<dbReference type="Proteomes" id="UP000664360">
    <property type="component" value="Chromosome"/>
</dbReference>
<reference evidence="3 4" key="2">
    <citation type="submission" date="2024-03" db="EMBL/GenBank/DDBJ databases">
        <title>The Genome Sequence of Enterococcus sp. DIV1094.</title>
        <authorList>
            <consortium name="The Broad Institute Genomics Platform"/>
            <consortium name="The Broad Institute Microbial Omics Core"/>
            <consortium name="The Broad Institute Genomic Center for Infectious Diseases"/>
            <person name="Earl A."/>
            <person name="Manson A."/>
            <person name="Gilmore M."/>
            <person name="Schwartman J."/>
            <person name="Shea T."/>
            <person name="Abouelleil A."/>
            <person name="Cao P."/>
            <person name="Chapman S."/>
            <person name="Cusick C."/>
            <person name="Young S."/>
            <person name="Neafsey D."/>
            <person name="Nusbaum C."/>
            <person name="Birren B."/>
        </authorList>
    </citation>
    <scope>NUCLEOTIDE SEQUENCE [LARGE SCALE GENOMIC DNA]</scope>
    <source>
        <strain evidence="3 4">DIV1094</strain>
    </source>
</reference>
<proteinExistence type="inferred from homology"/>
<dbReference type="InterPro" id="IPR029052">
    <property type="entry name" value="Metallo-depent_PP-like"/>
</dbReference>